<organism evidence="1">
    <name type="scientific">marine metagenome</name>
    <dbReference type="NCBI Taxonomy" id="408172"/>
    <lineage>
        <taxon>unclassified sequences</taxon>
        <taxon>metagenomes</taxon>
        <taxon>ecological metagenomes</taxon>
    </lineage>
</organism>
<reference evidence="1" key="1">
    <citation type="submission" date="2018-05" db="EMBL/GenBank/DDBJ databases">
        <authorList>
            <person name="Lanie J.A."/>
            <person name="Ng W.-L."/>
            <person name="Kazmierczak K.M."/>
            <person name="Andrzejewski T.M."/>
            <person name="Davidsen T.M."/>
            <person name="Wayne K.J."/>
            <person name="Tettelin H."/>
            <person name="Glass J.I."/>
            <person name="Rusch D."/>
            <person name="Podicherti R."/>
            <person name="Tsui H.-C.T."/>
            <person name="Winkler M.E."/>
        </authorList>
    </citation>
    <scope>NUCLEOTIDE SEQUENCE</scope>
</reference>
<sequence length="222" mass="23368">MSTSFVFAAATDDNEVMVTQVGDTLKLYVDQIGFGNKMGLNNFSSGSGANMTITGITLDFNIDMIGNQNLLFGPVVADTSDYLILMTGDSNSIDWNIGSSGSSDDSDINFNMQGDSNIFDLDQGAVASSERLNADLVLIGGSNVFDVDWESDDVIWNLDITGDSNNINTLQKDGAQTLNFELTGDGADVDINQLSGSCVSGAGNSCATPNAHITLDITSDNS</sequence>
<evidence type="ECO:0000313" key="1">
    <source>
        <dbReference type="EMBL" id="SVB39505.1"/>
    </source>
</evidence>
<accession>A0A382DMS1</accession>
<dbReference type="EMBL" id="UINC01040099">
    <property type="protein sequence ID" value="SVB39505.1"/>
    <property type="molecule type" value="Genomic_DNA"/>
</dbReference>
<gene>
    <name evidence="1" type="ORF">METZ01_LOCUS192359</name>
</gene>
<proteinExistence type="predicted"/>
<dbReference type="AlphaFoldDB" id="A0A382DMS1"/>
<protein>
    <submittedName>
        <fullName evidence="1">Uncharacterized protein</fullName>
    </submittedName>
</protein>
<feature type="non-terminal residue" evidence="1">
    <location>
        <position position="222"/>
    </location>
</feature>
<name>A0A382DMS1_9ZZZZ</name>